<evidence type="ECO:0000256" key="11">
    <source>
        <dbReference type="SAM" id="MobiDB-lite"/>
    </source>
</evidence>
<dbReference type="PROSITE" id="PS50097">
    <property type="entry name" value="BTB"/>
    <property type="match status" value="1"/>
</dbReference>
<dbReference type="GO" id="GO:0005886">
    <property type="term" value="C:plasma membrane"/>
    <property type="evidence" value="ECO:0007669"/>
    <property type="project" value="UniProtKB-SubCell"/>
</dbReference>
<name>A0A674EKB9_SALTR</name>
<feature type="compositionally biased region" description="Pro residues" evidence="11">
    <location>
        <begin position="162"/>
        <end position="173"/>
    </location>
</feature>
<dbReference type="InterPro" id="IPR047876">
    <property type="entry name" value="SHKBP1/KCTD3"/>
</dbReference>
<dbReference type="SMART" id="SM00320">
    <property type="entry name" value="WD40"/>
    <property type="match status" value="3"/>
</dbReference>
<reference evidence="13" key="2">
    <citation type="submission" date="2025-09" db="UniProtKB">
        <authorList>
            <consortium name="Ensembl"/>
        </authorList>
    </citation>
    <scope>IDENTIFICATION</scope>
</reference>
<dbReference type="PANTHER" id="PTHR15859:SF2">
    <property type="entry name" value="BTB_POZ DOMAIN-CONTAINING PROTEIN KCTD3"/>
    <property type="match status" value="1"/>
</dbReference>
<accession>A0A674EKB9</accession>
<feature type="domain" description="BTB" evidence="12">
    <location>
        <begin position="14"/>
        <end position="83"/>
    </location>
</feature>
<dbReference type="FunCoup" id="A0A674EKB9">
    <property type="interactions" value="2398"/>
</dbReference>
<dbReference type="SUPFAM" id="SSF50978">
    <property type="entry name" value="WD40 repeat-like"/>
    <property type="match status" value="1"/>
</dbReference>
<keyword evidence="6" id="KW-0677">Repeat</keyword>
<dbReference type="InterPro" id="IPR036322">
    <property type="entry name" value="WD40_repeat_dom_sf"/>
</dbReference>
<evidence type="ECO:0000256" key="10">
    <source>
        <dbReference type="ARBA" id="ARBA00073141"/>
    </source>
</evidence>
<organism evidence="13 14">
    <name type="scientific">Salmo trutta</name>
    <name type="common">Brown trout</name>
    <dbReference type="NCBI Taxonomy" id="8032"/>
    <lineage>
        <taxon>Eukaryota</taxon>
        <taxon>Metazoa</taxon>
        <taxon>Chordata</taxon>
        <taxon>Craniata</taxon>
        <taxon>Vertebrata</taxon>
        <taxon>Euteleostomi</taxon>
        <taxon>Actinopterygii</taxon>
        <taxon>Neopterygii</taxon>
        <taxon>Teleostei</taxon>
        <taxon>Protacanthopterygii</taxon>
        <taxon>Salmoniformes</taxon>
        <taxon>Salmonidae</taxon>
        <taxon>Salmoninae</taxon>
        <taxon>Salmo</taxon>
    </lineage>
</organism>
<dbReference type="InterPro" id="IPR015943">
    <property type="entry name" value="WD40/YVTN_repeat-like_dom_sf"/>
</dbReference>
<feature type="region of interest" description="Disordered" evidence="11">
    <location>
        <begin position="709"/>
        <end position="816"/>
    </location>
</feature>
<dbReference type="InParanoid" id="A0A674EKB9"/>
<evidence type="ECO:0000256" key="6">
    <source>
        <dbReference type="ARBA" id="ARBA00022737"/>
    </source>
</evidence>
<dbReference type="Gene3D" id="3.30.710.10">
    <property type="entry name" value="Potassium Channel Kv1.1, Chain A"/>
    <property type="match status" value="1"/>
</dbReference>
<comment type="subunit">
    <text evidence="9">Interacts with HCN3.</text>
</comment>
<dbReference type="Proteomes" id="UP000472277">
    <property type="component" value="Chromosome 33"/>
</dbReference>
<feature type="compositionally biased region" description="Polar residues" evidence="11">
    <location>
        <begin position="784"/>
        <end position="800"/>
    </location>
</feature>
<sequence length="816" mass="88219">MAANGNNLTSGMGEIIQLNVGGTRFSTSRQTLMWIPDSFFSSLLSGTISSLLDETGAIFIDRDPTAFAPILNFLRTKELDLRGVNINILRHEAEFYGITPLVRRLLLCEEIERSSCGSVLFHGYLPPPALPARNSSPTPAASGLAAEDRPGPSGAEGGFPQTCPPHPSLPGPPGAEVARRLGAVVDPRKVLIVAGHHNWIVVAYAHFVICYRIKESSGWQQVFSSPYLDWSIERIALNAKVVGGPHGDKDKMVAAASDSNIILWSIQDGGSGNEIGVFSLGVPVDHLFFIGNQLVATSHTGKVGVWNAVTQHWQVQDVVPITSCDTAGSFLLLGCNNGSIYYIDMQKFPLRMKDNDLLVTELYHDPSNDAITALSVYFTPKTSVSGNWIEIAYGTSSGAVRVIVQHPETVGSGPQLFQTFTVHRSPVTKIMLSEKHLVSVCADNNHVRTWTVTRFRGMISTQPGSTPLASFKILSLEETESHGSYSSGNDIGPFGERDDQQVFIQKVIPITNKLFVRLSSTGKRICEVAAVDGTTISCFTVRECEGSSRMGSRPRRYLFTGHGNGSIQMWDLTTAMDTANKGEEKKKDEVGGPTEEELLQLLDQCDLSTSRCATPNISPAPSVLQPSRLRESCSSLQLQAQEPIPETATYGALRPYRASPLLARARRTESFHNYKDFQNFSLGKGLLESPEQAPGQGACPDADAAEGITESPRQLPESPGGDVRRRVQSEEEEWAGLGSGAEARSEVRRKAGFEGGVFLGRKRAPPVPQLSSLSSGVSEGGCSDSSFTASPSPTKLASTSPRRRKCSEPANQDSSL</sequence>
<dbReference type="InterPro" id="IPR000210">
    <property type="entry name" value="BTB/POZ_dom"/>
</dbReference>
<evidence type="ECO:0000256" key="8">
    <source>
        <dbReference type="ARBA" id="ARBA00059269"/>
    </source>
</evidence>
<dbReference type="Pfam" id="PF02214">
    <property type="entry name" value="BTB_2"/>
    <property type="match status" value="1"/>
</dbReference>
<dbReference type="PANTHER" id="PTHR15859">
    <property type="entry name" value="SETA BINDING PROTEIN 1"/>
    <property type="match status" value="1"/>
</dbReference>
<comment type="similarity">
    <text evidence="2">Belongs to the KCTD3 family.</text>
</comment>
<dbReference type="InterPro" id="IPR011333">
    <property type="entry name" value="SKP1/BTB/POZ_sf"/>
</dbReference>
<keyword evidence="5" id="KW-0853">WD repeat</keyword>
<dbReference type="FunFam" id="2.130.10.10:FF:000205">
    <property type="entry name" value="BTB/POZ domain-containing protein KCTD3 isoform X1"/>
    <property type="match status" value="1"/>
</dbReference>
<dbReference type="SMART" id="SM00225">
    <property type="entry name" value="BTB"/>
    <property type="match status" value="1"/>
</dbReference>
<keyword evidence="4" id="KW-0597">Phosphoprotein</keyword>
<protein>
    <recommendedName>
        <fullName evidence="10">BTB/POZ domain-containing protein KCTD3</fullName>
    </recommendedName>
</protein>
<keyword evidence="3" id="KW-1003">Cell membrane</keyword>
<feature type="compositionally biased region" description="Low complexity" evidence="11">
    <location>
        <begin position="771"/>
        <end position="783"/>
    </location>
</feature>
<evidence type="ECO:0000256" key="5">
    <source>
        <dbReference type="ARBA" id="ARBA00022574"/>
    </source>
</evidence>
<dbReference type="InterPro" id="IPR003131">
    <property type="entry name" value="T1-type_BTB"/>
</dbReference>
<feature type="region of interest" description="Disordered" evidence="11">
    <location>
        <begin position="685"/>
        <end position="704"/>
    </location>
</feature>
<dbReference type="SUPFAM" id="SSF54695">
    <property type="entry name" value="POZ domain"/>
    <property type="match status" value="1"/>
</dbReference>
<dbReference type="OMA" id="MGLECEG"/>
<feature type="region of interest" description="Disordered" evidence="11">
    <location>
        <begin position="132"/>
        <end position="174"/>
    </location>
</feature>
<evidence type="ECO:0000256" key="9">
    <source>
        <dbReference type="ARBA" id="ARBA00065501"/>
    </source>
</evidence>
<dbReference type="AlphaFoldDB" id="A0A674EKB9"/>
<dbReference type="GeneTree" id="ENSGT00940000153881"/>
<evidence type="ECO:0000259" key="12">
    <source>
        <dbReference type="PROSITE" id="PS50097"/>
    </source>
</evidence>
<evidence type="ECO:0000313" key="14">
    <source>
        <dbReference type="Proteomes" id="UP000472277"/>
    </source>
</evidence>
<comment type="subcellular location">
    <subcellularLocation>
        <location evidence="1">Cell membrane</location>
    </subcellularLocation>
</comment>
<proteinExistence type="inferred from homology"/>
<dbReference type="Gene3D" id="2.130.10.10">
    <property type="entry name" value="YVTN repeat-like/Quinoprotein amine dehydrogenase"/>
    <property type="match status" value="2"/>
</dbReference>
<keyword evidence="7" id="KW-0472">Membrane</keyword>
<keyword evidence="14" id="KW-1185">Reference proteome</keyword>
<evidence type="ECO:0000256" key="1">
    <source>
        <dbReference type="ARBA" id="ARBA00004236"/>
    </source>
</evidence>
<dbReference type="GO" id="GO:0051260">
    <property type="term" value="P:protein homooligomerization"/>
    <property type="evidence" value="ECO:0007669"/>
    <property type="project" value="InterPro"/>
</dbReference>
<feature type="compositionally biased region" description="Basic and acidic residues" evidence="11">
    <location>
        <begin position="743"/>
        <end position="752"/>
    </location>
</feature>
<dbReference type="InterPro" id="IPR001680">
    <property type="entry name" value="WD40_rpt"/>
</dbReference>
<evidence type="ECO:0000256" key="7">
    <source>
        <dbReference type="ARBA" id="ARBA00023136"/>
    </source>
</evidence>
<evidence type="ECO:0000256" key="4">
    <source>
        <dbReference type="ARBA" id="ARBA00022553"/>
    </source>
</evidence>
<dbReference type="FunFam" id="3.30.710.10:FF:000038">
    <property type="entry name" value="BTB/POZ domain-containing protein KCTD3 isoform X1"/>
    <property type="match status" value="1"/>
</dbReference>
<evidence type="ECO:0000313" key="13">
    <source>
        <dbReference type="Ensembl" id="ENSSTUP00000108097.1"/>
    </source>
</evidence>
<evidence type="ECO:0000256" key="3">
    <source>
        <dbReference type="ARBA" id="ARBA00022475"/>
    </source>
</evidence>
<evidence type="ECO:0000256" key="2">
    <source>
        <dbReference type="ARBA" id="ARBA00009572"/>
    </source>
</evidence>
<dbReference type="Ensembl" id="ENSSTUT00000115790.1">
    <property type="protein sequence ID" value="ENSSTUP00000108097.1"/>
    <property type="gene ID" value="ENSSTUG00000047941.1"/>
</dbReference>
<reference evidence="13" key="1">
    <citation type="submission" date="2025-08" db="UniProtKB">
        <authorList>
            <consortium name="Ensembl"/>
        </authorList>
    </citation>
    <scope>IDENTIFICATION</scope>
</reference>
<gene>
    <name evidence="13" type="primary">KCTD3</name>
    <name evidence="13" type="synonym">LOC115172799</name>
</gene>
<comment type="function">
    <text evidence="8">Accessory subunit of potassium/sodium hyperpolarization-activated cyclic nucleotide-gated channel 3 (HCN3) up-regulating its cell-surface expression and current density without affecting its voltage dependence and kinetics.</text>
</comment>